<keyword evidence="5" id="KW-1185">Reference proteome</keyword>
<proteinExistence type="predicted"/>
<evidence type="ECO:0000256" key="2">
    <source>
        <dbReference type="ARBA" id="ARBA00023163"/>
    </source>
</evidence>
<sequence length="116" mass="13481">MDLMERRGSGLRKILESYEHEHKYKKELKPEFISTQSSFVVILKNLNYDLGNEPQKNSKQDKFEKLKEIIVYEPHVTMAKISKMLGVSEATIKRDISQLRKMGEIEYVGSSRMGIS</sequence>
<dbReference type="SUPFAM" id="SSF46785">
    <property type="entry name" value="Winged helix' DNA-binding domain"/>
    <property type="match status" value="1"/>
</dbReference>
<evidence type="ECO:0000313" key="4">
    <source>
        <dbReference type="EMBL" id="MBK5898314.1"/>
    </source>
</evidence>
<dbReference type="EMBL" id="JAEPRJ010000001">
    <property type="protein sequence ID" value="MBK5898314.1"/>
    <property type="molecule type" value="Genomic_DNA"/>
</dbReference>
<dbReference type="PANTHER" id="PTHR30595">
    <property type="entry name" value="GLPR-RELATED TRANSCRIPTIONAL REPRESSOR"/>
    <property type="match status" value="1"/>
</dbReference>
<feature type="domain" description="HTH deoR-type" evidence="3">
    <location>
        <begin position="59"/>
        <end position="114"/>
    </location>
</feature>
<dbReference type="Proteomes" id="UP000604730">
    <property type="component" value="Unassembled WGS sequence"/>
</dbReference>
<evidence type="ECO:0000313" key="5">
    <source>
        <dbReference type="Proteomes" id="UP000604730"/>
    </source>
</evidence>
<reference evidence="4 5" key="1">
    <citation type="submission" date="2021-01" db="EMBL/GenBank/DDBJ databases">
        <title>Isolation and description of Catonella massiliensis sp. nov., a novel Catonella species, isolated from a stable periodontitis subject.</title>
        <authorList>
            <person name="Antezack A."/>
            <person name="Boxberger M."/>
            <person name="La Scola B."/>
            <person name="Monnet-Corti V."/>
        </authorList>
    </citation>
    <scope>NUCLEOTIDE SEQUENCE [LARGE SCALE GENOMIC DNA]</scope>
    <source>
        <strain evidence="4 5">Marseille-Q4567</strain>
    </source>
</reference>
<dbReference type="InterPro" id="IPR013196">
    <property type="entry name" value="HTH_11"/>
</dbReference>
<gene>
    <name evidence="4" type="ORF">JJN12_11075</name>
</gene>
<dbReference type="Gene3D" id="1.10.10.10">
    <property type="entry name" value="Winged helix-like DNA-binding domain superfamily/Winged helix DNA-binding domain"/>
    <property type="match status" value="1"/>
</dbReference>
<evidence type="ECO:0000256" key="1">
    <source>
        <dbReference type="ARBA" id="ARBA00023015"/>
    </source>
</evidence>
<dbReference type="InterPro" id="IPR036388">
    <property type="entry name" value="WH-like_DNA-bd_sf"/>
</dbReference>
<protein>
    <submittedName>
        <fullName evidence="4">HTH domain-containing protein</fullName>
    </submittedName>
</protein>
<dbReference type="Pfam" id="PF08279">
    <property type="entry name" value="HTH_11"/>
    <property type="match status" value="1"/>
</dbReference>
<comment type="caution">
    <text evidence="4">The sequence shown here is derived from an EMBL/GenBank/DDBJ whole genome shotgun (WGS) entry which is preliminary data.</text>
</comment>
<name>A0ABS1J2E3_9FIRM</name>
<organism evidence="4 5">
    <name type="scientific">Catonella massiliensis</name>
    <dbReference type="NCBI Taxonomy" id="2799636"/>
    <lineage>
        <taxon>Bacteria</taxon>
        <taxon>Bacillati</taxon>
        <taxon>Bacillota</taxon>
        <taxon>Clostridia</taxon>
        <taxon>Lachnospirales</taxon>
        <taxon>Lachnospiraceae</taxon>
        <taxon>Catonella</taxon>
    </lineage>
</organism>
<keyword evidence="1" id="KW-0805">Transcription regulation</keyword>
<dbReference type="RefSeq" id="WP_208429744.1">
    <property type="nucleotide sequence ID" value="NZ_JAEPRJ010000001.1"/>
</dbReference>
<accession>A0ABS1J2E3</accession>
<keyword evidence="2" id="KW-0804">Transcription</keyword>
<evidence type="ECO:0000259" key="3">
    <source>
        <dbReference type="PROSITE" id="PS51000"/>
    </source>
</evidence>
<dbReference type="InterPro" id="IPR036390">
    <property type="entry name" value="WH_DNA-bd_sf"/>
</dbReference>
<dbReference type="InterPro" id="IPR001034">
    <property type="entry name" value="DeoR_HTH"/>
</dbReference>
<dbReference type="PROSITE" id="PS51000">
    <property type="entry name" value="HTH_DEOR_2"/>
    <property type="match status" value="1"/>
</dbReference>
<dbReference type="PANTHER" id="PTHR30595:SF6">
    <property type="entry name" value="SCHLAFEN ALBA-2 DOMAIN-CONTAINING PROTEIN"/>
    <property type="match status" value="1"/>
</dbReference>